<keyword evidence="4" id="KW-1185">Reference proteome</keyword>
<sequence length="691" mass="79402">MGVFSKEQMNNALLGMYLGTRGPKTLRKCITDKLFTYQMFSNEETIRTNTDAEIVPLVFPEGQPVPSLDDLDDLVLQDIGSLAFDLSKNEQDIVKLRNSIQVLLEGPIFHKYLQSRENRFRKKNRDKKLLSKIQFAKLYPESGDPSIFDLDITVLCFILFEGMDFRPISDFHKLPLESVQLEADDMLRIKICRNFLVHQPAAEISDEDFDTYWECLTGAFERLLKSPCVRRESERLKSLRLPDEKVDQFKTMIQGWRMDDQDERREHLEQMKVILTQTGLHTESVIKATGTKIVENQNENHEELVSLLKQSNSKRRKGQNKELKKSFPLRIHGFDKFKQLCHLMHKHGIKYTLPTASSSDSSANSDPELLPLERDEEDAVDKIPFNLSQFDRRQCIDNVCQVSDTTNNIRNISTEIAANTSRVTDVRQKRHWKQTARAKHMSPQEKRSPMTRNAKSYGVRANSEDANDEWESADEGSKRQLVISSGIEIPWTFGQFEMPLSSTKNGLYSEDSTGYNTDQISLSSVDGFTSDTSFFQPRRKQMPTSIQCNRAEMTSDDDELGMYDWPNTPPNVTDDGYSSNGYFSRAYSFADKKTDDYSSQEEEGTWKIRRDSHLPKLELLLEVSESVRAKERGSDVDQEIPIAVQRARVSTADISRSFQLVQLSETQRLDRGSQTDNHTDDRGKEIKETLV</sequence>
<evidence type="ECO:0000259" key="2">
    <source>
        <dbReference type="Pfam" id="PF18738"/>
    </source>
</evidence>
<proteinExistence type="predicted"/>
<feature type="domain" description="DZIP3-like HEPN" evidence="2">
    <location>
        <begin position="110"/>
        <end position="237"/>
    </location>
</feature>
<feature type="compositionally biased region" description="Basic residues" evidence="1">
    <location>
        <begin position="428"/>
        <end position="440"/>
    </location>
</feature>
<dbReference type="InterPro" id="IPR041249">
    <property type="entry name" value="HEPN_DZIP3"/>
</dbReference>
<feature type="compositionally biased region" description="Basic and acidic residues" evidence="1">
    <location>
        <begin position="667"/>
        <end position="691"/>
    </location>
</feature>
<comment type="caution">
    <text evidence="3">The sequence shown here is derived from an EMBL/GenBank/DDBJ whole genome shotgun (WGS) entry which is preliminary data.</text>
</comment>
<dbReference type="AlphaFoldDB" id="A0A210QWM8"/>
<evidence type="ECO:0000256" key="1">
    <source>
        <dbReference type="SAM" id="MobiDB-lite"/>
    </source>
</evidence>
<evidence type="ECO:0000313" key="3">
    <source>
        <dbReference type="EMBL" id="OWF53155.1"/>
    </source>
</evidence>
<name>A0A210QWM8_MIZYE</name>
<reference evidence="3 4" key="1">
    <citation type="journal article" date="2017" name="Nat. Ecol. Evol.">
        <title>Scallop genome provides insights into evolution of bilaterian karyotype and development.</title>
        <authorList>
            <person name="Wang S."/>
            <person name="Zhang J."/>
            <person name="Jiao W."/>
            <person name="Li J."/>
            <person name="Xun X."/>
            <person name="Sun Y."/>
            <person name="Guo X."/>
            <person name="Huan P."/>
            <person name="Dong B."/>
            <person name="Zhang L."/>
            <person name="Hu X."/>
            <person name="Sun X."/>
            <person name="Wang J."/>
            <person name="Zhao C."/>
            <person name="Wang Y."/>
            <person name="Wang D."/>
            <person name="Huang X."/>
            <person name="Wang R."/>
            <person name="Lv J."/>
            <person name="Li Y."/>
            <person name="Zhang Z."/>
            <person name="Liu B."/>
            <person name="Lu W."/>
            <person name="Hui Y."/>
            <person name="Liang J."/>
            <person name="Zhou Z."/>
            <person name="Hou R."/>
            <person name="Li X."/>
            <person name="Liu Y."/>
            <person name="Li H."/>
            <person name="Ning X."/>
            <person name="Lin Y."/>
            <person name="Zhao L."/>
            <person name="Xing Q."/>
            <person name="Dou J."/>
            <person name="Li Y."/>
            <person name="Mao J."/>
            <person name="Guo H."/>
            <person name="Dou H."/>
            <person name="Li T."/>
            <person name="Mu C."/>
            <person name="Jiang W."/>
            <person name="Fu Q."/>
            <person name="Fu X."/>
            <person name="Miao Y."/>
            <person name="Liu J."/>
            <person name="Yu Q."/>
            <person name="Li R."/>
            <person name="Liao H."/>
            <person name="Li X."/>
            <person name="Kong Y."/>
            <person name="Jiang Z."/>
            <person name="Chourrout D."/>
            <person name="Li R."/>
            <person name="Bao Z."/>
        </authorList>
    </citation>
    <scope>NUCLEOTIDE SEQUENCE [LARGE SCALE GENOMIC DNA]</scope>
    <source>
        <strain evidence="3 4">PY_sf001</strain>
    </source>
</reference>
<protein>
    <recommendedName>
        <fullName evidence="2">DZIP3-like HEPN domain-containing protein</fullName>
    </recommendedName>
</protein>
<feature type="region of interest" description="Disordered" evidence="1">
    <location>
        <begin position="421"/>
        <end position="453"/>
    </location>
</feature>
<dbReference type="EMBL" id="NEDP02001496">
    <property type="protein sequence ID" value="OWF53155.1"/>
    <property type="molecule type" value="Genomic_DNA"/>
</dbReference>
<gene>
    <name evidence="3" type="ORF">KP79_PYT07002</name>
</gene>
<feature type="region of interest" description="Disordered" evidence="1">
    <location>
        <begin position="665"/>
        <end position="691"/>
    </location>
</feature>
<dbReference type="Proteomes" id="UP000242188">
    <property type="component" value="Unassembled WGS sequence"/>
</dbReference>
<dbReference type="Pfam" id="PF18738">
    <property type="entry name" value="HEPN_DZIP3"/>
    <property type="match status" value="1"/>
</dbReference>
<evidence type="ECO:0000313" key="4">
    <source>
        <dbReference type="Proteomes" id="UP000242188"/>
    </source>
</evidence>
<organism evidence="3 4">
    <name type="scientific">Mizuhopecten yessoensis</name>
    <name type="common">Japanese scallop</name>
    <name type="synonym">Patinopecten yessoensis</name>
    <dbReference type="NCBI Taxonomy" id="6573"/>
    <lineage>
        <taxon>Eukaryota</taxon>
        <taxon>Metazoa</taxon>
        <taxon>Spiralia</taxon>
        <taxon>Lophotrochozoa</taxon>
        <taxon>Mollusca</taxon>
        <taxon>Bivalvia</taxon>
        <taxon>Autobranchia</taxon>
        <taxon>Pteriomorphia</taxon>
        <taxon>Pectinida</taxon>
        <taxon>Pectinoidea</taxon>
        <taxon>Pectinidae</taxon>
        <taxon>Mizuhopecten</taxon>
    </lineage>
</organism>
<accession>A0A210QWM8</accession>